<dbReference type="InterPro" id="IPR015887">
    <property type="entry name" value="DNA_glyclase_Znf_dom_DNA_BS"/>
</dbReference>
<proteinExistence type="predicted"/>
<feature type="domain" description="FPG-type" evidence="2">
    <location>
        <begin position="13"/>
        <end position="47"/>
    </location>
</feature>
<organism evidence="3 4">
    <name type="scientific">Saguinus oedipus</name>
    <name type="common">Cotton-top tamarin</name>
    <name type="synonym">Oedipomidas oedipus</name>
    <dbReference type="NCBI Taxonomy" id="9490"/>
    <lineage>
        <taxon>Eukaryota</taxon>
        <taxon>Metazoa</taxon>
        <taxon>Chordata</taxon>
        <taxon>Craniata</taxon>
        <taxon>Vertebrata</taxon>
        <taxon>Euteleostomi</taxon>
        <taxon>Mammalia</taxon>
        <taxon>Eutheria</taxon>
        <taxon>Euarchontoglires</taxon>
        <taxon>Primates</taxon>
        <taxon>Haplorrhini</taxon>
        <taxon>Platyrrhini</taxon>
        <taxon>Cebidae</taxon>
        <taxon>Callitrichinae</taxon>
        <taxon>Saguinus</taxon>
    </lineage>
</organism>
<accession>A0ABQ9W1U0</accession>
<feature type="non-terminal residue" evidence="3">
    <location>
        <position position="1"/>
    </location>
</feature>
<comment type="caution">
    <text evidence="3">The sequence shown here is derived from an EMBL/GenBank/DDBJ whole genome shotgun (WGS) entry which is preliminary data.</text>
</comment>
<gene>
    <name evidence="3" type="primary">NEIL3_1</name>
    <name evidence="3" type="ORF">P7K49_005639</name>
</gene>
<dbReference type="EMBL" id="JASSZA010000003">
    <property type="protein sequence ID" value="KAK2115014.1"/>
    <property type="molecule type" value="Genomic_DNA"/>
</dbReference>
<evidence type="ECO:0000256" key="1">
    <source>
        <dbReference type="PROSITE-ProRule" id="PRU00391"/>
    </source>
</evidence>
<dbReference type="PROSITE" id="PS01242">
    <property type="entry name" value="ZF_FPG_1"/>
    <property type="match status" value="1"/>
</dbReference>
<dbReference type="Gene3D" id="1.10.8.50">
    <property type="match status" value="1"/>
</dbReference>
<evidence type="ECO:0000259" key="2">
    <source>
        <dbReference type="PROSITE" id="PS51066"/>
    </source>
</evidence>
<keyword evidence="4" id="KW-1185">Reference proteome</keyword>
<keyword evidence="1" id="KW-0863">Zinc-finger</keyword>
<name>A0ABQ9W1U0_SAGOE</name>
<dbReference type="InterPro" id="IPR000214">
    <property type="entry name" value="Znf_DNA_glyclase/AP_lyase"/>
</dbReference>
<feature type="non-terminal residue" evidence="3">
    <location>
        <position position="52"/>
    </location>
</feature>
<keyword evidence="1" id="KW-0862">Zinc</keyword>
<keyword evidence="1" id="KW-0479">Metal-binding</keyword>
<evidence type="ECO:0000313" key="4">
    <source>
        <dbReference type="Proteomes" id="UP001266305"/>
    </source>
</evidence>
<evidence type="ECO:0000313" key="3">
    <source>
        <dbReference type="EMBL" id="KAK2115014.1"/>
    </source>
</evidence>
<protein>
    <submittedName>
        <fullName evidence="3">Endonuclease 8-like 3</fullName>
    </submittedName>
</protein>
<dbReference type="Proteomes" id="UP001266305">
    <property type="component" value="Unassembled WGS sequence"/>
</dbReference>
<dbReference type="PROSITE" id="PS51066">
    <property type="entry name" value="ZF_FPG_2"/>
    <property type="match status" value="1"/>
</dbReference>
<sequence>CRKAGLAVFKHCKVYKRLNCGQCHCRITVCRFGDNNRMTYFCPRCQKENPQH</sequence>
<reference evidence="3 4" key="1">
    <citation type="submission" date="2023-05" db="EMBL/GenBank/DDBJ databases">
        <title>B98-5 Cell Line De Novo Hybrid Assembly: An Optical Mapping Approach.</title>
        <authorList>
            <person name="Kananen K."/>
            <person name="Auerbach J.A."/>
            <person name="Kautto E."/>
            <person name="Blachly J.S."/>
        </authorList>
    </citation>
    <scope>NUCLEOTIDE SEQUENCE [LARGE SCALE GENOMIC DNA]</scope>
    <source>
        <strain evidence="3">B95-8</strain>
        <tissue evidence="3">Cell line</tissue>
    </source>
</reference>